<sequence length="41" mass="4792">MSNCRTATKLQELHLLSSPKKRWGGTAINKLIYKQQLSYFH</sequence>
<proteinExistence type="predicted"/>
<dbReference type="AlphaFoldDB" id="A0A0A9ABD0"/>
<dbReference type="EMBL" id="GBRH01249504">
    <property type="protein sequence ID" value="JAD48391.1"/>
    <property type="molecule type" value="Transcribed_RNA"/>
</dbReference>
<organism evidence="1">
    <name type="scientific">Arundo donax</name>
    <name type="common">Giant reed</name>
    <name type="synonym">Donax arundinaceus</name>
    <dbReference type="NCBI Taxonomy" id="35708"/>
    <lineage>
        <taxon>Eukaryota</taxon>
        <taxon>Viridiplantae</taxon>
        <taxon>Streptophyta</taxon>
        <taxon>Embryophyta</taxon>
        <taxon>Tracheophyta</taxon>
        <taxon>Spermatophyta</taxon>
        <taxon>Magnoliopsida</taxon>
        <taxon>Liliopsida</taxon>
        <taxon>Poales</taxon>
        <taxon>Poaceae</taxon>
        <taxon>PACMAD clade</taxon>
        <taxon>Arundinoideae</taxon>
        <taxon>Arundineae</taxon>
        <taxon>Arundo</taxon>
    </lineage>
</organism>
<accession>A0A0A9ABD0</accession>
<reference evidence="1" key="2">
    <citation type="journal article" date="2015" name="Data Brief">
        <title>Shoot transcriptome of the giant reed, Arundo donax.</title>
        <authorList>
            <person name="Barrero R.A."/>
            <person name="Guerrero F.D."/>
            <person name="Moolhuijzen P."/>
            <person name="Goolsby J.A."/>
            <person name="Tidwell J."/>
            <person name="Bellgard S.E."/>
            <person name="Bellgard M.I."/>
        </authorList>
    </citation>
    <scope>NUCLEOTIDE SEQUENCE</scope>
    <source>
        <tissue evidence="1">Shoot tissue taken approximately 20 cm above the soil surface</tissue>
    </source>
</reference>
<evidence type="ECO:0000313" key="1">
    <source>
        <dbReference type="EMBL" id="JAD48391.1"/>
    </source>
</evidence>
<protein>
    <submittedName>
        <fullName evidence="1">Uncharacterized protein</fullName>
    </submittedName>
</protein>
<name>A0A0A9ABD0_ARUDO</name>
<reference evidence="1" key="1">
    <citation type="submission" date="2014-09" db="EMBL/GenBank/DDBJ databases">
        <authorList>
            <person name="Magalhaes I.L.F."/>
            <person name="Oliveira U."/>
            <person name="Santos F.R."/>
            <person name="Vidigal T.H.D.A."/>
            <person name="Brescovit A.D."/>
            <person name="Santos A.J."/>
        </authorList>
    </citation>
    <scope>NUCLEOTIDE SEQUENCE</scope>
    <source>
        <tissue evidence="1">Shoot tissue taken approximately 20 cm above the soil surface</tissue>
    </source>
</reference>